<dbReference type="CDD" id="cd00405">
    <property type="entry name" value="PRAI"/>
    <property type="match status" value="1"/>
</dbReference>
<keyword evidence="6" id="KW-0413">Isomerase</keyword>
<name>A0A382K7F8_9ZZZZ</name>
<evidence type="ECO:0000313" key="8">
    <source>
        <dbReference type="EMBL" id="SVC20390.1"/>
    </source>
</evidence>
<evidence type="ECO:0000256" key="1">
    <source>
        <dbReference type="ARBA" id="ARBA00004664"/>
    </source>
</evidence>
<dbReference type="GO" id="GO:0004640">
    <property type="term" value="F:phosphoribosylanthranilate isomerase activity"/>
    <property type="evidence" value="ECO:0007669"/>
    <property type="project" value="UniProtKB-EC"/>
</dbReference>
<gene>
    <name evidence="8" type="ORF">METZ01_LOCUS273244</name>
</gene>
<dbReference type="EC" id="5.3.1.24" evidence="2"/>
<feature type="domain" description="N-(5'phosphoribosyl) anthranilate isomerase (PRAI)" evidence="7">
    <location>
        <begin position="3"/>
        <end position="194"/>
    </location>
</feature>
<evidence type="ECO:0000256" key="4">
    <source>
        <dbReference type="ARBA" id="ARBA00022822"/>
    </source>
</evidence>
<proteinExistence type="inferred from homology"/>
<keyword evidence="4" id="KW-0822">Tryptophan biosynthesis</keyword>
<feature type="non-terminal residue" evidence="8">
    <location>
        <position position="1"/>
    </location>
</feature>
<dbReference type="AlphaFoldDB" id="A0A382K7F8"/>
<evidence type="ECO:0000256" key="3">
    <source>
        <dbReference type="ARBA" id="ARBA00022605"/>
    </source>
</evidence>
<dbReference type="UniPathway" id="UPA00035">
    <property type="reaction ID" value="UER00042"/>
</dbReference>
<dbReference type="GO" id="GO:0000162">
    <property type="term" value="P:L-tryptophan biosynthetic process"/>
    <property type="evidence" value="ECO:0007669"/>
    <property type="project" value="UniProtKB-UniPathway"/>
</dbReference>
<dbReference type="InterPro" id="IPR011060">
    <property type="entry name" value="RibuloseP-bd_barrel"/>
</dbReference>
<dbReference type="InterPro" id="IPR013785">
    <property type="entry name" value="Aldolase_TIM"/>
</dbReference>
<protein>
    <recommendedName>
        <fullName evidence="2">phosphoribosylanthranilate isomerase</fullName>
        <ecNumber evidence="2">5.3.1.24</ecNumber>
    </recommendedName>
</protein>
<reference evidence="8" key="1">
    <citation type="submission" date="2018-05" db="EMBL/GenBank/DDBJ databases">
        <authorList>
            <person name="Lanie J.A."/>
            <person name="Ng W.-L."/>
            <person name="Kazmierczak K.M."/>
            <person name="Andrzejewski T.M."/>
            <person name="Davidsen T.M."/>
            <person name="Wayne K.J."/>
            <person name="Tettelin H."/>
            <person name="Glass J.I."/>
            <person name="Rusch D."/>
            <person name="Podicherti R."/>
            <person name="Tsui H.-C.T."/>
            <person name="Winkler M.E."/>
        </authorList>
    </citation>
    <scope>NUCLEOTIDE SEQUENCE</scope>
</reference>
<dbReference type="SUPFAM" id="SSF51366">
    <property type="entry name" value="Ribulose-phoshate binding barrel"/>
    <property type="match status" value="1"/>
</dbReference>
<evidence type="ECO:0000259" key="7">
    <source>
        <dbReference type="Pfam" id="PF00697"/>
    </source>
</evidence>
<keyword evidence="5" id="KW-0057">Aromatic amino acid biosynthesis</keyword>
<comment type="pathway">
    <text evidence="1">Amino-acid biosynthesis; L-tryptophan biosynthesis; L-tryptophan from chorismate: step 3/5.</text>
</comment>
<dbReference type="Gene3D" id="3.20.20.70">
    <property type="entry name" value="Aldolase class I"/>
    <property type="match status" value="1"/>
</dbReference>
<keyword evidence="3" id="KW-0028">Amino-acid biosynthesis</keyword>
<dbReference type="PANTHER" id="PTHR42894">
    <property type="entry name" value="N-(5'-PHOSPHORIBOSYL)ANTHRANILATE ISOMERASE"/>
    <property type="match status" value="1"/>
</dbReference>
<evidence type="ECO:0000256" key="6">
    <source>
        <dbReference type="ARBA" id="ARBA00023235"/>
    </source>
</evidence>
<organism evidence="8">
    <name type="scientific">marine metagenome</name>
    <dbReference type="NCBI Taxonomy" id="408172"/>
    <lineage>
        <taxon>unclassified sequences</taxon>
        <taxon>metagenomes</taxon>
        <taxon>ecological metagenomes</taxon>
    </lineage>
</organism>
<evidence type="ECO:0000256" key="5">
    <source>
        <dbReference type="ARBA" id="ARBA00023141"/>
    </source>
</evidence>
<dbReference type="Pfam" id="PF00697">
    <property type="entry name" value="PRAI"/>
    <property type="match status" value="1"/>
</dbReference>
<dbReference type="InterPro" id="IPR001240">
    <property type="entry name" value="PRAI_dom"/>
</dbReference>
<dbReference type="HAMAP" id="MF_00135">
    <property type="entry name" value="PRAI"/>
    <property type="match status" value="1"/>
</dbReference>
<dbReference type="InterPro" id="IPR044643">
    <property type="entry name" value="TrpF_fam"/>
</dbReference>
<sequence>VFIKICGITCVEDALLATALGADALGFIFASSQRQVSERVVRDIVGQLPPDVMTVGVFRNTGKARVVETVNRIGLRAAQLHGTESPTTTRWVADRVPVTIRALPAGSPDVDRFDEFGADLLLLDAPIAGSGKVFDWAMADGPSSIRPMLLAGGLTPDNVVEAIERVDPYGVDVASGVEAGPGRKDPRLLRAFMANARAACPVRNEEYQGDPLNRPFDWQQDEQ</sequence>
<dbReference type="PANTHER" id="PTHR42894:SF1">
    <property type="entry name" value="N-(5'-PHOSPHORIBOSYL)ANTHRANILATE ISOMERASE"/>
    <property type="match status" value="1"/>
</dbReference>
<evidence type="ECO:0000256" key="2">
    <source>
        <dbReference type="ARBA" id="ARBA00012572"/>
    </source>
</evidence>
<dbReference type="EMBL" id="UINC01078888">
    <property type="protein sequence ID" value="SVC20390.1"/>
    <property type="molecule type" value="Genomic_DNA"/>
</dbReference>
<accession>A0A382K7F8</accession>